<accession>A0A6M3JG16</accession>
<reference evidence="1" key="1">
    <citation type="submission" date="2020-03" db="EMBL/GenBank/DDBJ databases">
        <title>The deep terrestrial virosphere.</title>
        <authorList>
            <person name="Holmfeldt K."/>
            <person name="Nilsson E."/>
            <person name="Simone D."/>
            <person name="Lopez-Fernandez M."/>
            <person name="Wu X."/>
            <person name="de Brujin I."/>
            <person name="Lundin D."/>
            <person name="Andersson A."/>
            <person name="Bertilsson S."/>
            <person name="Dopson M."/>
        </authorList>
    </citation>
    <scope>NUCLEOTIDE SEQUENCE</scope>
    <source>
        <strain evidence="1">MM415A05657</strain>
        <strain evidence="2">MM415B07701</strain>
    </source>
</reference>
<name>A0A6M3JG16_9ZZZZ</name>
<evidence type="ECO:0000313" key="2">
    <source>
        <dbReference type="EMBL" id="QJA96663.1"/>
    </source>
</evidence>
<sequence length="60" mass="7044">MKTVTLFESFNIDWLIRQVNGGNFEVFEGRNRKDTLEILTDLRKQGYTTIRNHKGDVQAE</sequence>
<evidence type="ECO:0000313" key="1">
    <source>
        <dbReference type="EMBL" id="QJA68833.1"/>
    </source>
</evidence>
<organism evidence="1">
    <name type="scientific">viral metagenome</name>
    <dbReference type="NCBI Taxonomy" id="1070528"/>
    <lineage>
        <taxon>unclassified sequences</taxon>
        <taxon>metagenomes</taxon>
        <taxon>organismal metagenomes</taxon>
    </lineage>
</organism>
<protein>
    <submittedName>
        <fullName evidence="1">Uncharacterized protein</fullName>
    </submittedName>
</protein>
<dbReference type="AlphaFoldDB" id="A0A6M3JG16"/>
<dbReference type="EMBL" id="MT141653">
    <property type="protein sequence ID" value="QJA68833.1"/>
    <property type="molecule type" value="Genomic_DNA"/>
</dbReference>
<proteinExistence type="predicted"/>
<dbReference type="EMBL" id="MT143422">
    <property type="protein sequence ID" value="QJA96663.1"/>
    <property type="molecule type" value="Genomic_DNA"/>
</dbReference>
<gene>
    <name evidence="1" type="ORF">MM415A05657_0008</name>
    <name evidence="2" type="ORF">MM415B07701_0004</name>
</gene>